<comment type="similarity">
    <text evidence="2">Belongs to the CTP synthase family.</text>
</comment>
<dbReference type="NCBIfam" id="NF003792">
    <property type="entry name" value="PRK05380.1"/>
    <property type="match status" value="1"/>
</dbReference>
<dbReference type="InterPro" id="IPR033828">
    <property type="entry name" value="GATase1_CTP_Synthase"/>
</dbReference>
<keyword evidence="8" id="KW-0460">Magnesium</keyword>
<evidence type="ECO:0000256" key="2">
    <source>
        <dbReference type="ARBA" id="ARBA00007533"/>
    </source>
</evidence>
<dbReference type="SUPFAM" id="SSF52540">
    <property type="entry name" value="P-loop containing nucleoside triphosphate hydrolases"/>
    <property type="match status" value="1"/>
</dbReference>
<evidence type="ECO:0000256" key="14">
    <source>
        <dbReference type="ARBA" id="ARBA00079941"/>
    </source>
</evidence>
<feature type="domain" description="CTP synthase N-terminal" evidence="17">
    <location>
        <begin position="8"/>
        <end position="270"/>
    </location>
</feature>
<dbReference type="GO" id="GO:0097268">
    <property type="term" value="C:cytoophidium"/>
    <property type="evidence" value="ECO:0007669"/>
    <property type="project" value="UniProtKB-ARBA"/>
</dbReference>
<dbReference type="CDD" id="cd01746">
    <property type="entry name" value="GATase1_CTP_Synthase"/>
    <property type="match status" value="1"/>
</dbReference>
<dbReference type="GO" id="GO:0044210">
    <property type="term" value="P:'de novo' CTP biosynthetic process"/>
    <property type="evidence" value="ECO:0007669"/>
    <property type="project" value="UniProtKB-UniPathway"/>
</dbReference>
<comment type="pathway">
    <text evidence="1">Pyrimidine metabolism; CTP biosynthesis via de novo pathway; CTP from UDP: step 2/2.</text>
</comment>
<sequence length="551" mass="61549">MAKSRRTYIFVVGGVMSGVGKGTAAAAVGKLLTLNGLRVTAIKIDPYVNVDAGTMNPIEHGEVFVTDDGDETDQDIGNYERFLDCNITSINYMTTGRVYQSVIQRERALGYGGKCVEVVPHVPEEIIARIRHATEAADAQVTLIEVGGTVGEYQNILFLEAARMMKLEEPDNVIFLLVSYLPIPAQLGEMKTKPTQYAARTLNAAGIQADMIIARAELPVDQPRKIKMSRLCGLASEDIISSPNVKNIYQIPQIYAEQNLAERVAKKLQLRLKKSPALQEYFDWANEIVSHKKTLRVAILGKYFNSGDFILPDVYVSVIEAIRHACWSQRRQVELIWIDSELYEREPKRVKELAAYDALVVPGGFGTRGIEGIIKGIEYARTKHLPFLGLCYGMQLATIEFARHQAGLTDATTAEVSPSAKHKVIDVMPEQNQLLLGQEYGGSMRLGGYDCQLKDKSLALRCYGQAVVRERHRHRYELNNEYREQLIKAGLIISGTSVTGDLAEIIELSAHPFFMATQFHPEFLSRPNRPHPLFKELIRVAISRAGSRDKR</sequence>
<dbReference type="Pfam" id="PF06418">
    <property type="entry name" value="CTP_synth_N"/>
    <property type="match status" value="1"/>
</dbReference>
<keyword evidence="7" id="KW-0067">ATP-binding</keyword>
<evidence type="ECO:0000259" key="17">
    <source>
        <dbReference type="Pfam" id="PF06418"/>
    </source>
</evidence>
<dbReference type="Pfam" id="PF00117">
    <property type="entry name" value="GATase"/>
    <property type="match status" value="1"/>
</dbReference>
<gene>
    <name evidence="18" type="ORF">CEO22_109</name>
</gene>
<reference evidence="18 19" key="1">
    <citation type="submission" date="2017-08" db="EMBL/GenBank/DDBJ databases">
        <title>Mechanisms for carbon and nitrogen cycling indicate functional differentiation within the Candidate Phyla Radiation.</title>
        <authorList>
            <person name="Danczak R.E."/>
            <person name="Johnston M.D."/>
            <person name="Kenah C."/>
            <person name="Slattery M."/>
            <person name="Wrighton K.C."/>
            <person name="Wilkins M.J."/>
        </authorList>
    </citation>
    <scope>NUCLEOTIDE SEQUENCE [LARGE SCALE GENOMIC DNA]</scope>
    <source>
        <strain evidence="18">Gr01-1014_85</strain>
    </source>
</reference>
<dbReference type="NCBIfam" id="TIGR00337">
    <property type="entry name" value="PyrG"/>
    <property type="match status" value="1"/>
</dbReference>
<keyword evidence="10" id="KW-0665">Pyrimidine biosynthesis</keyword>
<proteinExistence type="inferred from homology"/>
<dbReference type="InterPro" id="IPR017456">
    <property type="entry name" value="CTP_synthase_N"/>
</dbReference>
<dbReference type="Gene3D" id="3.40.50.880">
    <property type="match status" value="1"/>
</dbReference>
<evidence type="ECO:0000256" key="13">
    <source>
        <dbReference type="ARBA" id="ARBA00075170"/>
    </source>
</evidence>
<name>A0A554JDC1_9BACT</name>
<evidence type="ECO:0000256" key="9">
    <source>
        <dbReference type="ARBA" id="ARBA00022962"/>
    </source>
</evidence>
<dbReference type="PANTHER" id="PTHR11550">
    <property type="entry name" value="CTP SYNTHASE"/>
    <property type="match status" value="1"/>
</dbReference>
<dbReference type="AlphaFoldDB" id="A0A554JDC1"/>
<evidence type="ECO:0000259" key="16">
    <source>
        <dbReference type="Pfam" id="PF00117"/>
    </source>
</evidence>
<keyword evidence="5" id="KW-0479">Metal-binding</keyword>
<dbReference type="PANTHER" id="PTHR11550:SF0">
    <property type="entry name" value="CTP SYNTHASE-RELATED"/>
    <property type="match status" value="1"/>
</dbReference>
<accession>A0A554JDC1</accession>
<dbReference type="InterPro" id="IPR029062">
    <property type="entry name" value="Class_I_gatase-like"/>
</dbReference>
<dbReference type="GO" id="GO:0042802">
    <property type="term" value="F:identical protein binding"/>
    <property type="evidence" value="ECO:0007669"/>
    <property type="project" value="TreeGrafter"/>
</dbReference>
<evidence type="ECO:0000256" key="6">
    <source>
        <dbReference type="ARBA" id="ARBA00022741"/>
    </source>
</evidence>
<dbReference type="PROSITE" id="PS51273">
    <property type="entry name" value="GATASE_TYPE_1"/>
    <property type="match status" value="1"/>
</dbReference>
<dbReference type="GO" id="GO:0005524">
    <property type="term" value="F:ATP binding"/>
    <property type="evidence" value="ECO:0007669"/>
    <property type="project" value="UniProtKB-KW"/>
</dbReference>
<dbReference type="EC" id="6.3.4.2" evidence="3"/>
<keyword evidence="9" id="KW-0315">Glutamine amidotransferase</keyword>
<dbReference type="FunFam" id="3.40.50.300:FF:000009">
    <property type="entry name" value="CTP synthase"/>
    <property type="match status" value="1"/>
</dbReference>
<evidence type="ECO:0000256" key="3">
    <source>
        <dbReference type="ARBA" id="ARBA00012291"/>
    </source>
</evidence>
<organism evidence="18 19">
    <name type="scientific">Candidatus Berkelbacteria bacterium Gr01-1014_85</name>
    <dbReference type="NCBI Taxonomy" id="2017150"/>
    <lineage>
        <taxon>Bacteria</taxon>
        <taxon>Candidatus Berkelbacteria</taxon>
    </lineage>
</organism>
<evidence type="ECO:0000256" key="8">
    <source>
        <dbReference type="ARBA" id="ARBA00022842"/>
    </source>
</evidence>
<evidence type="ECO:0000256" key="7">
    <source>
        <dbReference type="ARBA" id="ARBA00022840"/>
    </source>
</evidence>
<feature type="domain" description="Glutamine amidotransferase" evidence="16">
    <location>
        <begin position="311"/>
        <end position="539"/>
    </location>
</feature>
<dbReference type="GO" id="GO:0046872">
    <property type="term" value="F:metal ion binding"/>
    <property type="evidence" value="ECO:0007669"/>
    <property type="project" value="UniProtKB-KW"/>
</dbReference>
<evidence type="ECO:0000313" key="18">
    <source>
        <dbReference type="EMBL" id="TSC66377.1"/>
    </source>
</evidence>
<evidence type="ECO:0000313" key="19">
    <source>
        <dbReference type="Proteomes" id="UP000316253"/>
    </source>
</evidence>
<keyword evidence="6" id="KW-0547">Nucleotide-binding</keyword>
<keyword evidence="4" id="KW-0436">Ligase</keyword>
<comment type="catalytic activity">
    <reaction evidence="11">
        <text>UTP + L-glutamine + ATP + H2O = CTP + L-glutamate + ADP + phosphate + 2 H(+)</text>
        <dbReference type="Rhea" id="RHEA:26426"/>
        <dbReference type="ChEBI" id="CHEBI:15377"/>
        <dbReference type="ChEBI" id="CHEBI:15378"/>
        <dbReference type="ChEBI" id="CHEBI:29985"/>
        <dbReference type="ChEBI" id="CHEBI:30616"/>
        <dbReference type="ChEBI" id="CHEBI:37563"/>
        <dbReference type="ChEBI" id="CHEBI:43474"/>
        <dbReference type="ChEBI" id="CHEBI:46398"/>
        <dbReference type="ChEBI" id="CHEBI:58359"/>
        <dbReference type="ChEBI" id="CHEBI:456216"/>
        <dbReference type="EC" id="6.3.4.2"/>
    </reaction>
</comment>
<evidence type="ECO:0000256" key="1">
    <source>
        <dbReference type="ARBA" id="ARBA00005171"/>
    </source>
</evidence>
<dbReference type="EMBL" id="VMFD01000008">
    <property type="protein sequence ID" value="TSC66377.1"/>
    <property type="molecule type" value="Genomic_DNA"/>
</dbReference>
<dbReference type="UniPathway" id="UPA00159">
    <property type="reaction ID" value="UER00277"/>
</dbReference>
<dbReference type="SUPFAM" id="SSF52317">
    <property type="entry name" value="Class I glutamine amidotransferase-like"/>
    <property type="match status" value="1"/>
</dbReference>
<dbReference type="FunFam" id="3.40.50.880:FF:000002">
    <property type="entry name" value="CTP synthase"/>
    <property type="match status" value="1"/>
</dbReference>
<dbReference type="GO" id="GO:0019856">
    <property type="term" value="P:pyrimidine nucleobase biosynthetic process"/>
    <property type="evidence" value="ECO:0007669"/>
    <property type="project" value="TreeGrafter"/>
</dbReference>
<evidence type="ECO:0000256" key="15">
    <source>
        <dbReference type="ARBA" id="ARBA00083191"/>
    </source>
</evidence>
<protein>
    <recommendedName>
        <fullName evidence="12">CTP synthase</fullName>
        <ecNumber evidence="3">6.3.4.2</ecNumber>
    </recommendedName>
    <alternativeName>
        <fullName evidence="14">Cytidine 5'-triphosphate synthase</fullName>
    </alternativeName>
    <alternativeName>
        <fullName evidence="15">Cytidine triphosphate synthetase</fullName>
    </alternativeName>
    <alternativeName>
        <fullName evidence="13">UTP--ammonia ligase</fullName>
    </alternativeName>
</protein>
<evidence type="ECO:0000256" key="12">
    <source>
        <dbReference type="ARBA" id="ARBA00070745"/>
    </source>
</evidence>
<evidence type="ECO:0000256" key="4">
    <source>
        <dbReference type="ARBA" id="ARBA00022598"/>
    </source>
</evidence>
<dbReference type="InterPro" id="IPR004468">
    <property type="entry name" value="CTP_synthase"/>
</dbReference>
<evidence type="ECO:0000256" key="5">
    <source>
        <dbReference type="ARBA" id="ARBA00022723"/>
    </source>
</evidence>
<evidence type="ECO:0000256" key="11">
    <source>
        <dbReference type="ARBA" id="ARBA00047781"/>
    </source>
</evidence>
<comment type="caution">
    <text evidence="18">The sequence shown here is derived from an EMBL/GenBank/DDBJ whole genome shotgun (WGS) entry which is preliminary data.</text>
</comment>
<dbReference type="Gene3D" id="3.40.50.300">
    <property type="entry name" value="P-loop containing nucleotide triphosphate hydrolases"/>
    <property type="match status" value="1"/>
</dbReference>
<dbReference type="GO" id="GO:0003883">
    <property type="term" value="F:CTP synthase activity"/>
    <property type="evidence" value="ECO:0007669"/>
    <property type="project" value="UniProtKB-EC"/>
</dbReference>
<dbReference type="Proteomes" id="UP000316253">
    <property type="component" value="Unassembled WGS sequence"/>
</dbReference>
<evidence type="ECO:0000256" key="10">
    <source>
        <dbReference type="ARBA" id="ARBA00022975"/>
    </source>
</evidence>
<dbReference type="InterPro" id="IPR017926">
    <property type="entry name" value="GATASE"/>
</dbReference>
<dbReference type="InterPro" id="IPR027417">
    <property type="entry name" value="P-loop_NTPase"/>
</dbReference>